<evidence type="ECO:0000256" key="4">
    <source>
        <dbReference type="ARBA" id="ARBA00023136"/>
    </source>
</evidence>
<evidence type="ECO:0000313" key="8">
    <source>
        <dbReference type="Proteomes" id="UP000015104"/>
    </source>
</evidence>
<dbReference type="SMART" id="SM00409">
    <property type="entry name" value="IG"/>
    <property type="match status" value="2"/>
</dbReference>
<keyword evidence="2" id="KW-0812">Transmembrane</keyword>
<dbReference type="eggNOG" id="KOG3515">
    <property type="taxonomic scope" value="Eukaryota"/>
</dbReference>
<evidence type="ECO:0000313" key="7">
    <source>
        <dbReference type="EnsemblMetazoa" id="tetur09g00940.1"/>
    </source>
</evidence>
<dbReference type="InterPro" id="IPR003598">
    <property type="entry name" value="Ig_sub2"/>
</dbReference>
<evidence type="ECO:0000256" key="5">
    <source>
        <dbReference type="ARBA" id="ARBA00023157"/>
    </source>
</evidence>
<evidence type="ECO:0000256" key="1">
    <source>
        <dbReference type="ARBA" id="ARBA00004167"/>
    </source>
</evidence>
<reference evidence="7" key="2">
    <citation type="submission" date="2015-06" db="UniProtKB">
        <authorList>
            <consortium name="EnsemblMetazoa"/>
        </authorList>
    </citation>
    <scope>IDENTIFICATION</scope>
</reference>
<evidence type="ECO:0000256" key="3">
    <source>
        <dbReference type="ARBA" id="ARBA00022989"/>
    </source>
</evidence>
<feature type="domain" description="Ig-like" evidence="6">
    <location>
        <begin position="232"/>
        <end position="334"/>
    </location>
</feature>
<dbReference type="HOGENOM" id="CLU_795304_0_0_1"/>
<dbReference type="Pfam" id="PF07686">
    <property type="entry name" value="V-set"/>
    <property type="match status" value="1"/>
</dbReference>
<dbReference type="GO" id="GO:0016020">
    <property type="term" value="C:membrane"/>
    <property type="evidence" value="ECO:0007669"/>
    <property type="project" value="UniProtKB-SubCell"/>
</dbReference>
<sequence>MQEFFFSHWITAILDKRGQHFNKVFSPPKCLILRVLVKGLFEGFHLVQSYTRVCFTGNNIEQLGFTMDSTVKVFLSILLTFNFNHKSDSSVSKSLTKNGLLDTMNSSKANSVVKKVYPQVETVVGSSVELPCNTSSPTDDSVQLILWFKSAYGTGPPFLKLDARSSNSLETASITLASEYENRIYFNLSSSPSILNINPVREEDASIYSCRVDYKWSRTSISNINLFIIVPPNDVIISDPQSGLRLGQIAGPYPEDSQLKLNCIAIGGKPAPQLVWYLDNQLIDDSYHFNNETFQVVNELVIDKLKRSHPDSVLTCKATNHITIPRISASTRLELYFFANLLFFVIERY</sequence>
<dbReference type="Proteomes" id="UP000015104">
    <property type="component" value="Unassembled WGS sequence"/>
</dbReference>
<dbReference type="InterPro" id="IPR003599">
    <property type="entry name" value="Ig_sub"/>
</dbReference>
<reference evidence="8" key="1">
    <citation type="submission" date="2011-08" db="EMBL/GenBank/DDBJ databases">
        <authorList>
            <person name="Rombauts S."/>
        </authorList>
    </citation>
    <scope>NUCLEOTIDE SEQUENCE</scope>
    <source>
        <strain evidence="8">London</strain>
    </source>
</reference>
<accession>T1KCX8</accession>
<dbReference type="AlphaFoldDB" id="T1KCX8"/>
<dbReference type="InterPro" id="IPR013162">
    <property type="entry name" value="CD80_C2-set"/>
</dbReference>
<keyword evidence="3" id="KW-1133">Transmembrane helix</keyword>
<dbReference type="EnsemblMetazoa" id="tetur09g00940.1">
    <property type="protein sequence ID" value="tetur09g00940.1"/>
    <property type="gene ID" value="tetur09g00940"/>
</dbReference>
<dbReference type="SUPFAM" id="SSF48726">
    <property type="entry name" value="Immunoglobulin"/>
    <property type="match status" value="2"/>
</dbReference>
<dbReference type="SMART" id="SM00408">
    <property type="entry name" value="IGc2"/>
    <property type="match status" value="2"/>
</dbReference>
<dbReference type="PANTHER" id="PTHR23278:SF19">
    <property type="entry name" value="OBSCURIN"/>
    <property type="match status" value="1"/>
</dbReference>
<dbReference type="PROSITE" id="PS50835">
    <property type="entry name" value="IG_LIKE"/>
    <property type="match status" value="2"/>
</dbReference>
<dbReference type="InterPro" id="IPR013106">
    <property type="entry name" value="Ig_V-set"/>
</dbReference>
<organism evidence="7 8">
    <name type="scientific">Tetranychus urticae</name>
    <name type="common">Two-spotted spider mite</name>
    <dbReference type="NCBI Taxonomy" id="32264"/>
    <lineage>
        <taxon>Eukaryota</taxon>
        <taxon>Metazoa</taxon>
        <taxon>Ecdysozoa</taxon>
        <taxon>Arthropoda</taxon>
        <taxon>Chelicerata</taxon>
        <taxon>Arachnida</taxon>
        <taxon>Acari</taxon>
        <taxon>Acariformes</taxon>
        <taxon>Trombidiformes</taxon>
        <taxon>Prostigmata</taxon>
        <taxon>Eleutherengona</taxon>
        <taxon>Raphignathae</taxon>
        <taxon>Tetranychoidea</taxon>
        <taxon>Tetranychidae</taxon>
        <taxon>Tetranychus</taxon>
    </lineage>
</organism>
<name>T1KCX8_TETUR</name>
<comment type="subcellular location">
    <subcellularLocation>
        <location evidence="1">Membrane</location>
        <topology evidence="1">Single-pass membrane protein</topology>
    </subcellularLocation>
</comment>
<dbReference type="Gene3D" id="2.60.40.10">
    <property type="entry name" value="Immunoglobulins"/>
    <property type="match status" value="2"/>
</dbReference>
<dbReference type="EMBL" id="CAEY01002001">
    <property type="status" value="NOT_ANNOTATED_CDS"/>
    <property type="molecule type" value="Genomic_DNA"/>
</dbReference>
<feature type="domain" description="Ig-like" evidence="6">
    <location>
        <begin position="125"/>
        <end position="222"/>
    </location>
</feature>
<dbReference type="Pfam" id="PF08205">
    <property type="entry name" value="C2-set_2"/>
    <property type="match status" value="1"/>
</dbReference>
<protein>
    <recommendedName>
        <fullName evidence="6">Ig-like domain-containing protein</fullName>
    </recommendedName>
</protein>
<dbReference type="InterPro" id="IPR036179">
    <property type="entry name" value="Ig-like_dom_sf"/>
</dbReference>
<evidence type="ECO:0000256" key="2">
    <source>
        <dbReference type="ARBA" id="ARBA00022692"/>
    </source>
</evidence>
<keyword evidence="5" id="KW-1015">Disulfide bond</keyword>
<dbReference type="InterPro" id="IPR007110">
    <property type="entry name" value="Ig-like_dom"/>
</dbReference>
<keyword evidence="8" id="KW-1185">Reference proteome</keyword>
<proteinExistence type="predicted"/>
<dbReference type="PANTHER" id="PTHR23278">
    <property type="entry name" value="SIDESTEP PROTEIN"/>
    <property type="match status" value="1"/>
</dbReference>
<dbReference type="InterPro" id="IPR013783">
    <property type="entry name" value="Ig-like_fold"/>
</dbReference>
<keyword evidence="4" id="KW-0472">Membrane</keyword>
<evidence type="ECO:0000259" key="6">
    <source>
        <dbReference type="PROSITE" id="PS50835"/>
    </source>
</evidence>
<dbReference type="CDD" id="cd00096">
    <property type="entry name" value="Ig"/>
    <property type="match status" value="1"/>
</dbReference>